<comment type="catalytic activity">
    <reaction evidence="2">
        <text>Thiol-dependent hydrolysis of ester, thioester, amide, peptide and isopeptide bonds formed by the C-terminal Gly of ubiquitin (a 76-residue protein attached to proteins as an intracellular targeting signal).</text>
        <dbReference type="EC" id="3.4.19.12"/>
    </reaction>
</comment>
<keyword evidence="6" id="KW-1185">Reference proteome</keyword>
<dbReference type="Ensembl" id="ENSCSAVT00000000470.1">
    <property type="protein sequence ID" value="ENSCSAVP00000000465.1"/>
    <property type="gene ID" value="ENSCSAVG00000000267.1"/>
</dbReference>
<name>H2Y567_CIOSA</name>
<dbReference type="eggNOG" id="KOG2871">
    <property type="taxonomic scope" value="Eukaryota"/>
</dbReference>
<keyword evidence="2" id="KW-0645">Protease</keyword>
<dbReference type="GeneTree" id="ENSGT00940000159600"/>
<keyword evidence="2" id="KW-0833">Ubl conjugation pathway</keyword>
<evidence type="ECO:0000313" key="5">
    <source>
        <dbReference type="Ensembl" id="ENSCSAVP00000000465.1"/>
    </source>
</evidence>
<reference evidence="5" key="2">
    <citation type="submission" date="2025-08" db="UniProtKB">
        <authorList>
            <consortium name="Ensembl"/>
        </authorList>
    </citation>
    <scope>IDENTIFICATION</scope>
</reference>
<evidence type="ECO:0000256" key="3">
    <source>
        <dbReference type="SAM" id="MobiDB-lite"/>
    </source>
</evidence>
<evidence type="ECO:0000259" key="4">
    <source>
        <dbReference type="SMART" id="SM01174"/>
    </source>
</evidence>
<dbReference type="GO" id="GO:0071108">
    <property type="term" value="P:protein K48-linked deubiquitination"/>
    <property type="evidence" value="ECO:0007669"/>
    <property type="project" value="InterPro"/>
</dbReference>
<dbReference type="AlphaFoldDB" id="H2Y567"/>
<dbReference type="SMART" id="SM01174">
    <property type="entry name" value="DUF4205"/>
    <property type="match status" value="1"/>
</dbReference>
<dbReference type="HOGENOM" id="CLU_1122259_0_0_1"/>
<dbReference type="PANTHER" id="PTHR12473:SF18">
    <property type="entry name" value="INACTIVE UBIQUITIN CARBOXYL-TERMINAL HYDROLASE MINDY-4B"/>
    <property type="match status" value="1"/>
</dbReference>
<reference evidence="5" key="3">
    <citation type="submission" date="2025-09" db="UniProtKB">
        <authorList>
            <consortium name="Ensembl"/>
        </authorList>
    </citation>
    <scope>IDENTIFICATION</scope>
</reference>
<feature type="region of interest" description="Disordered" evidence="3">
    <location>
        <begin position="40"/>
        <end position="67"/>
    </location>
</feature>
<dbReference type="InterPro" id="IPR039785">
    <property type="entry name" value="MINY3/4"/>
</dbReference>
<accession>H2Y567</accession>
<comment type="function">
    <text evidence="2">Hydrolase that can remove 'Lys-48'-linked conjugated ubiquitin from proteins.</text>
</comment>
<organism evidence="5 6">
    <name type="scientific">Ciona savignyi</name>
    <name type="common">Pacific transparent sea squirt</name>
    <dbReference type="NCBI Taxonomy" id="51511"/>
    <lineage>
        <taxon>Eukaryota</taxon>
        <taxon>Metazoa</taxon>
        <taxon>Chordata</taxon>
        <taxon>Tunicata</taxon>
        <taxon>Ascidiacea</taxon>
        <taxon>Phlebobranchia</taxon>
        <taxon>Cionidae</taxon>
        <taxon>Ciona</taxon>
    </lineage>
</organism>
<dbReference type="Proteomes" id="UP000007875">
    <property type="component" value="Unassembled WGS sequence"/>
</dbReference>
<dbReference type="EC" id="3.4.19.12" evidence="2"/>
<dbReference type="GO" id="GO:0006508">
    <property type="term" value="P:proteolysis"/>
    <property type="evidence" value="ECO:0007669"/>
    <property type="project" value="UniProtKB-KW"/>
</dbReference>
<dbReference type="InParanoid" id="H2Y567"/>
<evidence type="ECO:0000256" key="1">
    <source>
        <dbReference type="ARBA" id="ARBA00011074"/>
    </source>
</evidence>
<sequence length="248" mass="27864">MDVRDIALKTKNSNLVKLANALDYGFHVLFQNDNKVKRKETKKLTPKPEFQIPKKGPQTQTTNPGRPIDLKTAKALRFFTTGLSSQTFTSDWKKFCFTFREPKSSIPYALDATLPGPRALVLCVQTYVMKHLLFSIDISNDSFFGKASPTPSSYEQECALVDAFTDILYKAATTRSDNGQVTVALAGIDPCFETYGQFVADGFTEKLWLYTMSSKQEAKKFIRRNIHYVSSKKSPGGILLLYSVVLSR</sequence>
<dbReference type="Pfam" id="PF13898">
    <property type="entry name" value="MINDY-3_4_CD"/>
    <property type="match status" value="1"/>
</dbReference>
<protein>
    <recommendedName>
        <fullName evidence="2">Ubiquitin carboxyl-terminal hydrolase MINDY</fullName>
        <ecNumber evidence="2">3.4.19.12</ecNumber>
    </recommendedName>
</protein>
<dbReference type="GO" id="GO:1990380">
    <property type="term" value="F:K48-linked deubiquitinase activity"/>
    <property type="evidence" value="ECO:0007669"/>
    <property type="project" value="UniProtKB-UniRule"/>
</dbReference>
<reference evidence="6" key="1">
    <citation type="submission" date="2003-08" db="EMBL/GenBank/DDBJ databases">
        <authorList>
            <person name="Birren B."/>
            <person name="Nusbaum C."/>
            <person name="Abebe A."/>
            <person name="Abouelleil A."/>
            <person name="Adekoya E."/>
            <person name="Ait-zahra M."/>
            <person name="Allen N."/>
            <person name="Allen T."/>
            <person name="An P."/>
            <person name="Anderson M."/>
            <person name="Anderson S."/>
            <person name="Arachchi H."/>
            <person name="Armbruster J."/>
            <person name="Bachantsang P."/>
            <person name="Baldwin J."/>
            <person name="Barry A."/>
            <person name="Bayul T."/>
            <person name="Blitshsteyn B."/>
            <person name="Bloom T."/>
            <person name="Blye J."/>
            <person name="Boguslavskiy L."/>
            <person name="Borowsky M."/>
            <person name="Boukhgalter B."/>
            <person name="Brunache A."/>
            <person name="Butler J."/>
            <person name="Calixte N."/>
            <person name="Calvo S."/>
            <person name="Camarata J."/>
            <person name="Campo K."/>
            <person name="Chang J."/>
            <person name="Cheshatsang Y."/>
            <person name="Citroen M."/>
            <person name="Collymore A."/>
            <person name="Considine T."/>
            <person name="Cook A."/>
            <person name="Cooke P."/>
            <person name="Corum B."/>
            <person name="Cuomo C."/>
            <person name="David R."/>
            <person name="Dawoe T."/>
            <person name="Degray S."/>
            <person name="Dodge S."/>
            <person name="Dooley K."/>
            <person name="Dorje P."/>
            <person name="Dorjee K."/>
            <person name="Dorris L."/>
            <person name="Duffey N."/>
            <person name="Dupes A."/>
            <person name="Elkins T."/>
            <person name="Engels R."/>
            <person name="Erickson J."/>
            <person name="Farina A."/>
            <person name="Faro S."/>
            <person name="Ferreira P."/>
            <person name="Fischer H."/>
            <person name="Fitzgerald M."/>
            <person name="Foley K."/>
            <person name="Gage D."/>
            <person name="Galagan J."/>
            <person name="Gearin G."/>
            <person name="Gnerre S."/>
            <person name="Gnirke A."/>
            <person name="Goyette A."/>
            <person name="Graham J."/>
            <person name="Grandbois E."/>
            <person name="Gyaltsen K."/>
            <person name="Hafez N."/>
            <person name="Hagopian D."/>
            <person name="Hagos B."/>
            <person name="Hall J."/>
            <person name="Hatcher B."/>
            <person name="Heller A."/>
            <person name="Higgins H."/>
            <person name="Honan T."/>
            <person name="Horn A."/>
            <person name="Houde N."/>
            <person name="Hughes L."/>
            <person name="Hulme W."/>
            <person name="Husby E."/>
            <person name="Iliev I."/>
            <person name="Jaffe D."/>
            <person name="Jones C."/>
            <person name="Kamal M."/>
            <person name="Kamat A."/>
            <person name="Kamvysselis M."/>
            <person name="Karlsson E."/>
            <person name="Kells C."/>
            <person name="Kieu A."/>
            <person name="Kisner P."/>
            <person name="Kodira C."/>
            <person name="Kulbokas E."/>
            <person name="Labutti K."/>
            <person name="Lama D."/>
            <person name="Landers T."/>
            <person name="Leger J."/>
            <person name="Levine S."/>
            <person name="Lewis D."/>
            <person name="Lewis T."/>
            <person name="Lindblad-toh K."/>
            <person name="Liu X."/>
            <person name="Lokyitsang T."/>
            <person name="Lokyitsang Y."/>
            <person name="Lucien O."/>
            <person name="Lui A."/>
            <person name="Ma L.J."/>
            <person name="Mabbitt R."/>
            <person name="Macdonald J."/>
            <person name="Maclean C."/>
            <person name="Major J."/>
            <person name="Manning J."/>
            <person name="Marabella R."/>
            <person name="Maru K."/>
            <person name="Matthews C."/>
            <person name="Mauceli E."/>
            <person name="Mccarthy M."/>
            <person name="Mcdonough S."/>
            <person name="Mcghee T."/>
            <person name="Meldrim J."/>
            <person name="Meneus L."/>
            <person name="Mesirov J."/>
            <person name="Mihalev A."/>
            <person name="Mihova T."/>
            <person name="Mikkelsen T."/>
            <person name="Mlenga V."/>
            <person name="Moru K."/>
            <person name="Mozes J."/>
            <person name="Mulrain L."/>
            <person name="Munson G."/>
            <person name="Naylor J."/>
            <person name="Newes C."/>
            <person name="Nguyen C."/>
            <person name="Nguyen N."/>
            <person name="Nguyen T."/>
            <person name="Nicol R."/>
            <person name="Nielsen C."/>
            <person name="Nizzari M."/>
            <person name="Norbu C."/>
            <person name="Norbu N."/>
            <person name="O'donnell P."/>
            <person name="Okoawo O."/>
            <person name="O'leary S."/>
            <person name="Omotosho B."/>
            <person name="O'neill K."/>
            <person name="Osman S."/>
            <person name="Parker S."/>
            <person name="Perrin D."/>
            <person name="Phunkhang P."/>
            <person name="Piqani B."/>
            <person name="Purcell S."/>
            <person name="Rachupka T."/>
            <person name="Ramasamy U."/>
            <person name="Rameau R."/>
            <person name="Ray V."/>
            <person name="Raymond C."/>
            <person name="Retta R."/>
            <person name="Richardson S."/>
            <person name="Rise C."/>
            <person name="Rodriguez J."/>
            <person name="Rogers J."/>
            <person name="Rogov P."/>
            <person name="Rutman M."/>
            <person name="Schupbach R."/>
            <person name="Seaman C."/>
            <person name="Settipalli S."/>
            <person name="Sharpe T."/>
            <person name="Sheridan J."/>
            <person name="Sherpa N."/>
            <person name="Shi J."/>
            <person name="Smirnov S."/>
            <person name="Smith C."/>
            <person name="Sougnez C."/>
            <person name="Spencer B."/>
            <person name="Stalker J."/>
            <person name="Stange-thomann N."/>
            <person name="Stavropoulos S."/>
            <person name="Stetson K."/>
            <person name="Stone C."/>
            <person name="Stone S."/>
            <person name="Stubbs M."/>
            <person name="Talamas J."/>
            <person name="Tchuinga P."/>
            <person name="Tenzing P."/>
            <person name="Tesfaye S."/>
            <person name="Theodore J."/>
            <person name="Thoulutsang Y."/>
            <person name="Topham K."/>
            <person name="Towey S."/>
            <person name="Tsamla T."/>
            <person name="Tsomo N."/>
            <person name="Vallee D."/>
            <person name="Vassiliev H."/>
            <person name="Venkataraman V."/>
            <person name="Vinson J."/>
            <person name="Vo A."/>
            <person name="Wade C."/>
            <person name="Wang S."/>
            <person name="Wangchuk T."/>
            <person name="Wangdi T."/>
            <person name="Whittaker C."/>
            <person name="Wilkinson J."/>
            <person name="Wu Y."/>
            <person name="Wyman D."/>
            <person name="Yadav S."/>
            <person name="Yang S."/>
            <person name="Yang X."/>
            <person name="Yeager S."/>
            <person name="Yee E."/>
            <person name="Young G."/>
            <person name="Zainoun J."/>
            <person name="Zembeck L."/>
            <person name="Zimmer A."/>
            <person name="Zody M."/>
            <person name="Lander E."/>
        </authorList>
    </citation>
    <scope>NUCLEOTIDE SEQUENCE [LARGE SCALE GENOMIC DNA]</scope>
</reference>
<dbReference type="PANTHER" id="PTHR12473">
    <property type="entry name" value="UBIQUITIN CARBOXYL-TERMINAL HYDROLASE MINDY-4-RELATED"/>
    <property type="match status" value="1"/>
</dbReference>
<dbReference type="OMA" id="LECHNRE"/>
<keyword evidence="2" id="KW-0378">Hydrolase</keyword>
<keyword evidence="2" id="KW-0788">Thiol protease</keyword>
<dbReference type="InterPro" id="IPR025257">
    <property type="entry name" value="MINDY-3/4_CD"/>
</dbReference>
<proteinExistence type="inferred from homology"/>
<evidence type="ECO:0000313" key="6">
    <source>
        <dbReference type="Proteomes" id="UP000007875"/>
    </source>
</evidence>
<feature type="domain" description="Deubiquitinating enzyme MINDY-3/4 conserved" evidence="4">
    <location>
        <begin position="79"/>
        <end position="248"/>
    </location>
</feature>
<evidence type="ECO:0000256" key="2">
    <source>
        <dbReference type="RuleBase" id="RU367088"/>
    </source>
</evidence>
<dbReference type="GO" id="GO:0004843">
    <property type="term" value="F:cysteine-type deubiquitinase activity"/>
    <property type="evidence" value="ECO:0007669"/>
    <property type="project" value="UniProtKB-UniRule"/>
</dbReference>
<comment type="similarity">
    <text evidence="1 2">Belongs to the MINDY deubiquitinase family. FAM188 subfamily.</text>
</comment>